<name>A0ABT0PDB4_9GAMM</name>
<evidence type="ECO:0000313" key="1">
    <source>
        <dbReference type="EMBL" id="MCL6269354.1"/>
    </source>
</evidence>
<evidence type="ECO:0000313" key="2">
    <source>
        <dbReference type="Proteomes" id="UP001203338"/>
    </source>
</evidence>
<dbReference type="SUPFAM" id="SSF53474">
    <property type="entry name" value="alpha/beta-Hydrolases"/>
    <property type="match status" value="1"/>
</dbReference>
<dbReference type="Gene3D" id="3.40.50.1820">
    <property type="entry name" value="alpha/beta hydrolase"/>
    <property type="match status" value="1"/>
</dbReference>
<proteinExistence type="predicted"/>
<organism evidence="1 2">
    <name type="scientific">Parendozoicomonas callyspongiae</name>
    <dbReference type="NCBI Taxonomy" id="2942213"/>
    <lineage>
        <taxon>Bacteria</taxon>
        <taxon>Pseudomonadati</taxon>
        <taxon>Pseudomonadota</taxon>
        <taxon>Gammaproteobacteria</taxon>
        <taxon>Oceanospirillales</taxon>
        <taxon>Endozoicomonadaceae</taxon>
        <taxon>Parendozoicomonas</taxon>
    </lineage>
</organism>
<dbReference type="Proteomes" id="UP001203338">
    <property type="component" value="Unassembled WGS sequence"/>
</dbReference>
<gene>
    <name evidence="1" type="ORF">M3P05_05265</name>
</gene>
<dbReference type="EMBL" id="JAMFLX010000005">
    <property type="protein sequence ID" value="MCL6269354.1"/>
    <property type="molecule type" value="Genomic_DNA"/>
</dbReference>
<dbReference type="PROSITE" id="PS51257">
    <property type="entry name" value="PROKAR_LIPOPROTEIN"/>
    <property type="match status" value="1"/>
</dbReference>
<dbReference type="InterPro" id="IPR029058">
    <property type="entry name" value="AB_hydrolase_fold"/>
</dbReference>
<reference evidence="1 2" key="1">
    <citation type="submission" date="2022-05" db="EMBL/GenBank/DDBJ databases">
        <authorList>
            <person name="Park J.-S."/>
        </authorList>
    </citation>
    <scope>NUCLEOTIDE SEQUENCE [LARGE SCALE GENOMIC DNA]</scope>
    <source>
        <strain evidence="1 2">2012CJ34-2</strain>
    </source>
</reference>
<sequence length="693" mass="76186">MNTSRVLCSLVLASSILLLQGCYEDKQMILDLSGEEGFFDSGFPSDIRRNPDNSIDFNSYPQPLNITIRNYVKWAERDHFGFAPNLPLYMRFDGSVENADFTLPQDPLSYADENAAIQLLDIDPDSNERGMRFPIKVSFREKGDEYRPDELLQVLPAGKPLKENNKYALVVTRKVSPEHAKKLIPNPVLKALLENKNPQSVDKDISSEDAQRALAIYAPLREQLQIDQIAANDIIGATVWTTGSPTSSLDNLGRWAVEQGAPQPLTEFKQVEVNPEYCVVESKWRVPGLQSGLLPYPLLGGKIKYDDNNNPVVQYDRDTPLVITIPRTEMPSDGYPMMFYNHGTGGYATQSYMRGATLADGTKSRQGSPAQVAAQRNWATAAMGGHFGADHEDSIGVINVIADLIPGLSLNIGTYNFMNLPAMRGNFEQSVVERVLFRKLVNELELDPALCPGAASDDGRLRFDPDTQVVMGQSLGSMTAISQAAIDPVPFQGIIGGGAGSYNLGLVMHLSTGEKPLGNTLEPLFFFTGKNDIVDDPFHPLWLLSQQVLAPVDFSIHASRWTRDLAAAESAPNVLIAEGYFDDWVGLYNQKPLLVSLGVDLFGPELDVSEDKQLLPDLENAGYQQWVSSVGGNRDGRTSAVVRYPEDGIKSGHHVIFQQEDARHQYGCFLESIAKGDVPVIPLPAGAQQDTCP</sequence>
<dbReference type="RefSeq" id="WP_249698346.1">
    <property type="nucleotide sequence ID" value="NZ_JAMFLX010000005.1"/>
</dbReference>
<accession>A0ABT0PDB4</accession>
<comment type="caution">
    <text evidence="1">The sequence shown here is derived from an EMBL/GenBank/DDBJ whole genome shotgun (WGS) entry which is preliminary data.</text>
</comment>
<protein>
    <submittedName>
        <fullName evidence="1">Uncharacterized protein</fullName>
    </submittedName>
</protein>
<keyword evidence="2" id="KW-1185">Reference proteome</keyword>